<evidence type="ECO:0000256" key="2">
    <source>
        <dbReference type="SAM" id="MobiDB-lite"/>
    </source>
</evidence>
<evidence type="ECO:0000313" key="3">
    <source>
        <dbReference type="EMBL" id="CAA2967252.1"/>
    </source>
</evidence>
<reference evidence="3 4" key="1">
    <citation type="submission" date="2019-12" db="EMBL/GenBank/DDBJ databases">
        <authorList>
            <person name="Alioto T."/>
            <person name="Alioto T."/>
            <person name="Gomez Garrido J."/>
        </authorList>
    </citation>
    <scope>NUCLEOTIDE SEQUENCE [LARGE SCALE GENOMIC DNA]</scope>
</reference>
<comment type="caution">
    <text evidence="3">The sequence shown here is derived from an EMBL/GenBank/DDBJ whole genome shotgun (WGS) entry which is preliminary data.</text>
</comment>
<organism evidence="3 4">
    <name type="scientific">Olea europaea subsp. europaea</name>
    <dbReference type="NCBI Taxonomy" id="158383"/>
    <lineage>
        <taxon>Eukaryota</taxon>
        <taxon>Viridiplantae</taxon>
        <taxon>Streptophyta</taxon>
        <taxon>Embryophyta</taxon>
        <taxon>Tracheophyta</taxon>
        <taxon>Spermatophyta</taxon>
        <taxon>Magnoliopsida</taxon>
        <taxon>eudicotyledons</taxon>
        <taxon>Gunneridae</taxon>
        <taxon>Pentapetalae</taxon>
        <taxon>asterids</taxon>
        <taxon>lamiids</taxon>
        <taxon>Lamiales</taxon>
        <taxon>Oleaceae</taxon>
        <taxon>Oleeae</taxon>
        <taxon>Olea</taxon>
    </lineage>
</organism>
<keyword evidence="4" id="KW-1185">Reference proteome</keyword>
<accession>A0A8S0QHI4</accession>
<feature type="region of interest" description="Disordered" evidence="2">
    <location>
        <begin position="15"/>
        <end position="48"/>
    </location>
</feature>
<feature type="coiled-coil region" evidence="1">
    <location>
        <begin position="145"/>
        <end position="172"/>
    </location>
</feature>
<dbReference type="PANTHER" id="PTHR36325">
    <property type="entry name" value="MYOSIN-2 HEAVY CHAIN-LIKE PROTEIN"/>
    <property type="match status" value="1"/>
</dbReference>
<protein>
    <submittedName>
        <fullName evidence="3">Uncharacterized protein</fullName>
    </submittedName>
</protein>
<keyword evidence="1" id="KW-0175">Coiled coil</keyword>
<evidence type="ECO:0000313" key="4">
    <source>
        <dbReference type="Proteomes" id="UP000594638"/>
    </source>
</evidence>
<feature type="compositionally biased region" description="Polar residues" evidence="2">
    <location>
        <begin position="351"/>
        <end position="375"/>
    </location>
</feature>
<dbReference type="OrthoDB" id="2019579at2759"/>
<dbReference type="EMBL" id="CACTIH010001879">
    <property type="protein sequence ID" value="CAA2967252.1"/>
    <property type="molecule type" value="Genomic_DNA"/>
</dbReference>
<feature type="region of interest" description="Disordered" evidence="2">
    <location>
        <begin position="351"/>
        <end position="382"/>
    </location>
</feature>
<dbReference type="Proteomes" id="UP000594638">
    <property type="component" value="Unassembled WGS sequence"/>
</dbReference>
<dbReference type="PANTHER" id="PTHR36325:SF1">
    <property type="entry name" value="MYOSIN-2 HEAVY CHAIN-LIKE PROTEIN"/>
    <property type="match status" value="1"/>
</dbReference>
<name>A0A8S0QHI4_OLEEU</name>
<sequence>MDLGCIDMGCMEKQRKETCLDKENSPKESGMSSSKPGKNKGSKDVLQSSLSALNKLTSQITKPPHRRTSPLNWFPRKKVDSYLNRKIKSLQEVDGMNSTLDETLGDSNPHYSRVLREKIAVREAAEKVMEAQKAAKVEASWCRILKSARIERKDAEAELSKAEKSAAEAFEAATAIGVIMNDIPEHAQKCYKMETVKGEEPTTHTISASFETAFEVDKQVAAAVKAAFIKLANCPSINRGEFRELLCKVSETPDTGENYHELSDSSTGCESDSFNSQDVILDKEFAAERKGKYKRRQVLDKFSMTNLVEMMLDRLRCLKEDELASLATIVATSGLNEALVEAENSKQCAFNSSVDDIGKPTSNASSRISNGGKTSRNSDLDGQMRRAAEAELPSLDKFLVKRLTRLERELLEAKKTGANKAADGSEQDLDSNLDYESSLVNNTSSSQKDSDLSDLGSILQKPSSLIEEKTEPELLPSLDKFLVKRLTRLERELLEAKRVESNKAQIGSEEVVNSKSDDEKLSILENMCLSEKDSNSQSTLQKPFSMIEERTGEGTNVPDLGSILVKHSSKLEKEIEETRINDSRETDISGKKLERVSTMTIGHSENVNETTEVPSLDKYLVKHLSRLEREVQKARNAKSIELGEICSISDSSKSVTSGSATDLEIISSCTDGDLAGKENMNLNQRKQGGNGATDYESLDKVLVKHVTRLEKEKMGICEEEQTGMKWKRRNTKREMESSEGSLDQILVKHKSRLEREKMAATEQYSVDDQISHSVYRLQARERESQEAWGGLSLGNCMLPHVSILERDKDGVDHVDDKYGVDHVDDQIIHSVSRRQARERELQEAWGGLSLGNSMRPHVSRLERDKDGVDNVDDQITHSVSRQLARERESQEAWGGLSLGNSMRPHVSRLEREKDGVDDQIRNSVSRQQARERELQKAWGGLSLGNSMRPHISRLERDKAAWLKAEEEERTSGMVEV</sequence>
<evidence type="ECO:0000256" key="1">
    <source>
        <dbReference type="SAM" id="Coils"/>
    </source>
</evidence>
<proteinExistence type="predicted"/>
<gene>
    <name evidence="3" type="ORF">OLEA9_A066827</name>
</gene>
<dbReference type="Gramene" id="OE9A066827T1">
    <property type="protein sequence ID" value="OE9A066827C1"/>
    <property type="gene ID" value="OE9A066827"/>
</dbReference>
<dbReference type="AlphaFoldDB" id="A0A8S0QHI4"/>
<feature type="compositionally biased region" description="Basic and acidic residues" evidence="2">
    <location>
        <begin position="15"/>
        <end position="26"/>
    </location>
</feature>